<proteinExistence type="inferred from homology"/>
<evidence type="ECO:0000256" key="1">
    <source>
        <dbReference type="ARBA" id="ARBA00009275"/>
    </source>
</evidence>
<dbReference type="CDD" id="cd01310">
    <property type="entry name" value="TatD_DNAse"/>
    <property type="match status" value="1"/>
</dbReference>
<dbReference type="EMBL" id="JQZW01000008">
    <property type="protein sequence ID" value="KGN98190.1"/>
    <property type="molecule type" value="Genomic_DNA"/>
</dbReference>
<feature type="binding site" evidence="4">
    <location>
        <position position="158"/>
    </location>
    <ligand>
        <name>a divalent metal cation</name>
        <dbReference type="ChEBI" id="CHEBI:60240"/>
        <label>2</label>
    </ligand>
</feature>
<dbReference type="OrthoDB" id="9810005at2"/>
<comment type="similarity">
    <text evidence="1">Belongs to the metallo-dependent hydrolases superfamily. TatD-type hydrolase family.</text>
</comment>
<evidence type="ECO:0000313" key="5">
    <source>
        <dbReference type="EMBL" id="KGN98190.1"/>
    </source>
</evidence>
<name>A0A0A2G732_9PORP</name>
<keyword evidence="3 5" id="KW-0378">Hydrolase</keyword>
<dbReference type="GO" id="GO:0004536">
    <property type="term" value="F:DNA nuclease activity"/>
    <property type="evidence" value="ECO:0007669"/>
    <property type="project" value="InterPro"/>
</dbReference>
<gene>
    <name evidence="5" type="ORF">HQ36_04595</name>
</gene>
<feature type="binding site" evidence="4">
    <location>
        <position position="133"/>
    </location>
    <ligand>
        <name>a divalent metal cation</name>
        <dbReference type="ChEBI" id="CHEBI:60240"/>
        <label>2</label>
    </ligand>
</feature>
<evidence type="ECO:0000256" key="3">
    <source>
        <dbReference type="ARBA" id="ARBA00022801"/>
    </source>
</evidence>
<dbReference type="GO" id="GO:0005829">
    <property type="term" value="C:cytosol"/>
    <property type="evidence" value="ECO:0007669"/>
    <property type="project" value="TreeGrafter"/>
</dbReference>
<dbReference type="GO" id="GO:0046872">
    <property type="term" value="F:metal ion binding"/>
    <property type="evidence" value="ECO:0007669"/>
    <property type="project" value="UniProtKB-KW"/>
</dbReference>
<evidence type="ECO:0000256" key="2">
    <source>
        <dbReference type="ARBA" id="ARBA00022723"/>
    </source>
</evidence>
<dbReference type="AlphaFoldDB" id="A0A0A2G732"/>
<dbReference type="PANTHER" id="PTHR46124">
    <property type="entry name" value="D-AMINOACYL-TRNA DEACYLASE"/>
    <property type="match status" value="1"/>
</dbReference>
<comment type="caution">
    <text evidence="5">The sequence shown here is derived from an EMBL/GenBank/DDBJ whole genome shotgun (WGS) entry which is preliminary data.</text>
</comment>
<dbReference type="Pfam" id="PF01026">
    <property type="entry name" value="TatD_DNase"/>
    <property type="match status" value="1"/>
</dbReference>
<feature type="binding site" evidence="4">
    <location>
        <position position="208"/>
    </location>
    <ligand>
        <name>a divalent metal cation</name>
        <dbReference type="ChEBI" id="CHEBI:60240"/>
        <label>1</label>
    </ligand>
</feature>
<dbReference type="NCBIfam" id="TIGR00010">
    <property type="entry name" value="YchF/TatD family DNA exonuclease"/>
    <property type="match status" value="1"/>
</dbReference>
<dbReference type="InterPro" id="IPR015991">
    <property type="entry name" value="TatD/YcfH-like"/>
</dbReference>
<dbReference type="FunFam" id="3.20.20.140:FF:000005">
    <property type="entry name" value="TatD family hydrolase"/>
    <property type="match status" value="1"/>
</dbReference>
<dbReference type="Gene3D" id="3.20.20.140">
    <property type="entry name" value="Metal-dependent hydrolases"/>
    <property type="match status" value="1"/>
</dbReference>
<dbReference type="SUPFAM" id="SSF51556">
    <property type="entry name" value="Metallo-dependent hydrolases"/>
    <property type="match status" value="1"/>
</dbReference>
<dbReference type="STRING" id="266762.HQ36_04595"/>
<feature type="binding site" evidence="4">
    <location>
        <position position="8"/>
    </location>
    <ligand>
        <name>a divalent metal cation</name>
        <dbReference type="ChEBI" id="CHEBI:60240"/>
        <label>1</label>
    </ligand>
</feature>
<protein>
    <submittedName>
        <fullName evidence="5">Hydrolase TatD</fullName>
    </submittedName>
</protein>
<keyword evidence="2 4" id="KW-0479">Metal-binding</keyword>
<sequence>MLRIADSHTHIFEEAFNEDREEMMLRASLCGVCKMLLPNIDLTSLSALFDTRSRFPSLTDIAIGIHPTSISPSYREDIESIVQLVAQKPEGLVAIGEIGLDYYWDKTYYIEQQEALHSQIDLALYYHLPIVVHTREAHREMTQIIGSYRETALKGVFHSFTGSEEELQELLTFDSFYIGINGVITFKKSPLRNFITQIPLERLLVETDAPYLAPTPHRGKRNEPSYIINTLHEIAQAYNKPIEEIAEVTYSNYFDLFGSV</sequence>
<organism evidence="5 6">
    <name type="scientific">Porphyromonas gingivicanis</name>
    <dbReference type="NCBI Taxonomy" id="266762"/>
    <lineage>
        <taxon>Bacteria</taxon>
        <taxon>Pseudomonadati</taxon>
        <taxon>Bacteroidota</taxon>
        <taxon>Bacteroidia</taxon>
        <taxon>Bacteroidales</taxon>
        <taxon>Porphyromonadaceae</taxon>
        <taxon>Porphyromonas</taxon>
    </lineage>
</organism>
<evidence type="ECO:0000313" key="6">
    <source>
        <dbReference type="Proteomes" id="UP000030134"/>
    </source>
</evidence>
<dbReference type="RefSeq" id="WP_036883739.1">
    <property type="nucleotide sequence ID" value="NZ_JQZW01000008.1"/>
</dbReference>
<dbReference type="PANTHER" id="PTHR46124:SF4">
    <property type="entry name" value="HYDROLASE TATD"/>
    <property type="match status" value="1"/>
</dbReference>
<dbReference type="InterPro" id="IPR032466">
    <property type="entry name" value="Metal_Hydrolase"/>
</dbReference>
<reference evidence="5 6" key="1">
    <citation type="submission" date="2014-08" db="EMBL/GenBank/DDBJ databases">
        <title>Porphyromonas gingivicanis strain:COT-022_OH1391 Genome sequencing.</title>
        <authorList>
            <person name="Wallis C."/>
            <person name="Deusch O."/>
            <person name="O'Flynn C."/>
            <person name="Davis I."/>
            <person name="Jospin G."/>
            <person name="Darling A.E."/>
            <person name="Coil D.A."/>
            <person name="Alexiev A."/>
            <person name="Horsfall A."/>
            <person name="Kirkwood N."/>
            <person name="Harris S."/>
            <person name="Eisen J.A."/>
        </authorList>
    </citation>
    <scope>NUCLEOTIDE SEQUENCE [LARGE SCALE GENOMIC DNA]</scope>
    <source>
        <strain evidence="6">COT-022 OH1391</strain>
    </source>
</reference>
<feature type="binding site" evidence="4">
    <location>
        <position position="10"/>
    </location>
    <ligand>
        <name>a divalent metal cation</name>
        <dbReference type="ChEBI" id="CHEBI:60240"/>
        <label>1</label>
    </ligand>
</feature>
<keyword evidence="6" id="KW-1185">Reference proteome</keyword>
<dbReference type="Proteomes" id="UP000030134">
    <property type="component" value="Unassembled WGS sequence"/>
</dbReference>
<accession>A0A0A2G732</accession>
<evidence type="ECO:0000256" key="4">
    <source>
        <dbReference type="PIRSR" id="PIRSR005902-1"/>
    </source>
</evidence>
<dbReference type="InterPro" id="IPR001130">
    <property type="entry name" value="TatD-like"/>
</dbReference>
<feature type="binding site" evidence="4">
    <location>
        <position position="97"/>
    </location>
    <ligand>
        <name>a divalent metal cation</name>
        <dbReference type="ChEBI" id="CHEBI:60240"/>
        <label>1</label>
    </ligand>
</feature>
<dbReference type="GO" id="GO:0016788">
    <property type="term" value="F:hydrolase activity, acting on ester bonds"/>
    <property type="evidence" value="ECO:0007669"/>
    <property type="project" value="InterPro"/>
</dbReference>
<dbReference type="PIRSF" id="PIRSF005902">
    <property type="entry name" value="DNase_TatD"/>
    <property type="match status" value="1"/>
</dbReference>
<dbReference type="eggNOG" id="COG0084">
    <property type="taxonomic scope" value="Bacteria"/>
</dbReference>